<evidence type="ECO:0000259" key="1">
    <source>
        <dbReference type="Pfam" id="PF12728"/>
    </source>
</evidence>
<sequence length="64" mass="6952">MTNPPRLLLTVPEAARMLAVSRSKLYELLASGEVRSLRIGGSRRIPVSALNDYVSGLLDQKEAA</sequence>
<dbReference type="OrthoDB" id="9806039at2"/>
<protein>
    <submittedName>
        <fullName evidence="2">DNA binding domain-containing protein, excisionase family</fullName>
    </submittedName>
</protein>
<feature type="domain" description="Helix-turn-helix" evidence="1">
    <location>
        <begin position="8"/>
        <end position="55"/>
    </location>
</feature>
<name>A0A1T4SS30_9ACTN</name>
<dbReference type="AlphaFoldDB" id="A0A1T4SS30"/>
<dbReference type="InterPro" id="IPR010093">
    <property type="entry name" value="SinI_DNA-bd"/>
</dbReference>
<dbReference type="Proteomes" id="UP000190637">
    <property type="component" value="Unassembled WGS sequence"/>
</dbReference>
<dbReference type="EMBL" id="FUWS01000011">
    <property type="protein sequence ID" value="SKA30942.1"/>
    <property type="molecule type" value="Genomic_DNA"/>
</dbReference>
<dbReference type="STRING" id="1122192.SAMN02745673_03855"/>
<dbReference type="RefSeq" id="WP_078763121.1">
    <property type="nucleotide sequence ID" value="NZ_FUWS01000011.1"/>
</dbReference>
<dbReference type="NCBIfam" id="TIGR01764">
    <property type="entry name" value="excise"/>
    <property type="match status" value="1"/>
</dbReference>
<evidence type="ECO:0000313" key="2">
    <source>
        <dbReference type="EMBL" id="SKA30942.1"/>
    </source>
</evidence>
<dbReference type="Pfam" id="PF12728">
    <property type="entry name" value="HTH_17"/>
    <property type="match status" value="1"/>
</dbReference>
<dbReference type="GO" id="GO:0003677">
    <property type="term" value="F:DNA binding"/>
    <property type="evidence" value="ECO:0007669"/>
    <property type="project" value="InterPro"/>
</dbReference>
<gene>
    <name evidence="2" type="ORF">SAMN02745673_03855</name>
</gene>
<proteinExistence type="predicted"/>
<dbReference type="InterPro" id="IPR041657">
    <property type="entry name" value="HTH_17"/>
</dbReference>
<organism evidence="2 3">
    <name type="scientific">Marinactinospora thermotolerans DSM 45154</name>
    <dbReference type="NCBI Taxonomy" id="1122192"/>
    <lineage>
        <taxon>Bacteria</taxon>
        <taxon>Bacillati</taxon>
        <taxon>Actinomycetota</taxon>
        <taxon>Actinomycetes</taxon>
        <taxon>Streptosporangiales</taxon>
        <taxon>Nocardiopsidaceae</taxon>
        <taxon>Marinactinospora</taxon>
    </lineage>
</organism>
<evidence type="ECO:0000313" key="3">
    <source>
        <dbReference type="Proteomes" id="UP000190637"/>
    </source>
</evidence>
<keyword evidence="3" id="KW-1185">Reference proteome</keyword>
<reference evidence="2 3" key="1">
    <citation type="submission" date="2017-02" db="EMBL/GenBank/DDBJ databases">
        <authorList>
            <person name="Peterson S.W."/>
        </authorList>
    </citation>
    <scope>NUCLEOTIDE SEQUENCE [LARGE SCALE GENOMIC DNA]</scope>
    <source>
        <strain evidence="2 3">DSM 45154</strain>
    </source>
</reference>
<accession>A0A1T4SS30</accession>